<comment type="caution">
    <text evidence="4">The sequence shown here is derived from an EMBL/GenBank/DDBJ whole genome shotgun (WGS) entry which is preliminary data.</text>
</comment>
<dbReference type="InterPro" id="IPR016024">
    <property type="entry name" value="ARM-type_fold"/>
</dbReference>
<dbReference type="InterPro" id="IPR025875">
    <property type="entry name" value="Leu-rich_rpt_4"/>
</dbReference>
<protein>
    <recommendedName>
        <fullName evidence="5">Leucine-rich repeat domain-containing protein</fullName>
    </recommendedName>
</protein>
<evidence type="ECO:0008006" key="5">
    <source>
        <dbReference type="Google" id="ProtNLM"/>
    </source>
</evidence>
<evidence type="ECO:0000256" key="3">
    <source>
        <dbReference type="ARBA" id="ARBA00022737"/>
    </source>
</evidence>
<evidence type="ECO:0000313" key="4">
    <source>
        <dbReference type="EMBL" id="KKN09456.1"/>
    </source>
</evidence>
<sequence length="320" mass="37968">MLTPERIYEDFEKKIINKHTAFDLLISLIENSDNEDIRLSSLKFLEKIGIIDEPYFNLIENMLISDSNVKIRITSAELLQKKFFDNTLAPLKWALRHETDYKCLIMIIQSLEKINNNESKLVLFHETKKIMKIKYLNKNKGIENKKFKRTLKIFFKNKKFDELTNQELAEIIINFLTIHYLTKKYPNVYFELYLPCGLVKELDLSDDIEYEVKGIPFGWKNNISLINEISCIKYLKQLKKIDLSNNQIENIKELTQLQNLTHLVLKNNKIEEKINLKYLKSFANLQYLDLRDNNITKKLVSSDFDLKTQVILNNSYTRLR</sequence>
<dbReference type="PROSITE" id="PS51450">
    <property type="entry name" value="LRR"/>
    <property type="match status" value="2"/>
</dbReference>
<dbReference type="InterPro" id="IPR001611">
    <property type="entry name" value="Leu-rich_rpt"/>
</dbReference>
<name>A0A0F9Q8B7_9ZZZZ</name>
<dbReference type="EMBL" id="LAZR01004345">
    <property type="protein sequence ID" value="KKN09456.1"/>
    <property type="molecule type" value="Genomic_DNA"/>
</dbReference>
<dbReference type="PANTHER" id="PTHR24369:SF210">
    <property type="entry name" value="CHAOPTIN-RELATED"/>
    <property type="match status" value="1"/>
</dbReference>
<gene>
    <name evidence="4" type="ORF">LCGC14_1046420</name>
</gene>
<dbReference type="SUPFAM" id="SSF48371">
    <property type="entry name" value="ARM repeat"/>
    <property type="match status" value="1"/>
</dbReference>
<accession>A0A0F9Q8B7</accession>
<dbReference type="Pfam" id="PF12799">
    <property type="entry name" value="LRR_4"/>
    <property type="match status" value="1"/>
</dbReference>
<dbReference type="InterPro" id="IPR050541">
    <property type="entry name" value="LRR_TM_domain-containing"/>
</dbReference>
<dbReference type="Pfam" id="PF00560">
    <property type="entry name" value="LRR_1"/>
    <property type="match status" value="1"/>
</dbReference>
<proteinExistence type="predicted"/>
<dbReference type="InterPro" id="IPR032675">
    <property type="entry name" value="LRR_dom_sf"/>
</dbReference>
<evidence type="ECO:0000256" key="2">
    <source>
        <dbReference type="ARBA" id="ARBA00022729"/>
    </source>
</evidence>
<keyword evidence="1" id="KW-0433">Leucine-rich repeat</keyword>
<dbReference type="AlphaFoldDB" id="A0A0F9Q8B7"/>
<evidence type="ECO:0000256" key="1">
    <source>
        <dbReference type="ARBA" id="ARBA00022614"/>
    </source>
</evidence>
<organism evidence="4">
    <name type="scientific">marine sediment metagenome</name>
    <dbReference type="NCBI Taxonomy" id="412755"/>
    <lineage>
        <taxon>unclassified sequences</taxon>
        <taxon>metagenomes</taxon>
        <taxon>ecological metagenomes</taxon>
    </lineage>
</organism>
<reference evidence="4" key="1">
    <citation type="journal article" date="2015" name="Nature">
        <title>Complex archaea that bridge the gap between prokaryotes and eukaryotes.</title>
        <authorList>
            <person name="Spang A."/>
            <person name="Saw J.H."/>
            <person name="Jorgensen S.L."/>
            <person name="Zaremba-Niedzwiedzka K."/>
            <person name="Martijn J."/>
            <person name="Lind A.E."/>
            <person name="van Eijk R."/>
            <person name="Schleper C."/>
            <person name="Guy L."/>
            <person name="Ettema T.J."/>
        </authorList>
    </citation>
    <scope>NUCLEOTIDE SEQUENCE</scope>
</reference>
<dbReference type="Gene3D" id="3.80.10.10">
    <property type="entry name" value="Ribonuclease Inhibitor"/>
    <property type="match status" value="1"/>
</dbReference>
<keyword evidence="3" id="KW-0677">Repeat</keyword>
<keyword evidence="2" id="KW-0732">Signal</keyword>
<dbReference type="GO" id="GO:0005886">
    <property type="term" value="C:plasma membrane"/>
    <property type="evidence" value="ECO:0007669"/>
    <property type="project" value="TreeGrafter"/>
</dbReference>
<dbReference type="SUPFAM" id="SSF52075">
    <property type="entry name" value="Outer arm dynein light chain 1"/>
    <property type="match status" value="1"/>
</dbReference>
<dbReference type="PANTHER" id="PTHR24369">
    <property type="entry name" value="ANTIGEN BSP, PUTATIVE-RELATED"/>
    <property type="match status" value="1"/>
</dbReference>